<sequence length="170" mass="19697">MKSFFNSISILFCLALLVSCGSRKPLPPETITDTRFVKQVIRDTVLEVQADSTYYNAWIECINGKPVLREPKPENREKRAKNPDRSKSLQKPKVILDENGKLTVECRKEVEQVKAQLTAYYESRLKERIQPVEIEKPFAWYHKILMWAGGIFLFLIGFVITIKIKNSLHV</sequence>
<dbReference type="STRING" id="1324352.OK18_02090"/>
<gene>
    <name evidence="2" type="ORF">OK18_02090</name>
</gene>
<evidence type="ECO:0000313" key="3">
    <source>
        <dbReference type="Proteomes" id="UP000035213"/>
    </source>
</evidence>
<organism evidence="2 3">
    <name type="scientific">Chryseobacterium gallinarum</name>
    <dbReference type="NCBI Taxonomy" id="1324352"/>
    <lineage>
        <taxon>Bacteria</taxon>
        <taxon>Pseudomonadati</taxon>
        <taxon>Bacteroidota</taxon>
        <taxon>Flavobacteriia</taxon>
        <taxon>Flavobacteriales</taxon>
        <taxon>Weeksellaceae</taxon>
        <taxon>Chryseobacterium group</taxon>
        <taxon>Chryseobacterium</taxon>
    </lineage>
</organism>
<dbReference type="AlphaFoldDB" id="A0A0G3LZ02"/>
<dbReference type="Proteomes" id="UP000035213">
    <property type="component" value="Chromosome"/>
</dbReference>
<dbReference type="KEGG" id="cgn:OK18_02090"/>
<evidence type="ECO:0000256" key="1">
    <source>
        <dbReference type="SAM" id="Phobius"/>
    </source>
</evidence>
<proteinExistence type="predicted"/>
<evidence type="ECO:0008006" key="4">
    <source>
        <dbReference type="Google" id="ProtNLM"/>
    </source>
</evidence>
<reference evidence="2 3" key="1">
    <citation type="submission" date="2014-11" db="EMBL/GenBank/DDBJ databases">
        <authorList>
            <person name="Park G.-S."/>
            <person name="Hong S.-J."/>
            <person name="Jung B.K."/>
            <person name="Khan A.R."/>
            <person name="Kwak Y."/>
            <person name="Shin J.-H."/>
        </authorList>
    </citation>
    <scope>NUCLEOTIDE SEQUENCE [LARGE SCALE GENOMIC DNA]</scope>
    <source>
        <strain evidence="2 3">DSM 27622</strain>
    </source>
</reference>
<keyword evidence="1" id="KW-0472">Membrane</keyword>
<dbReference type="OrthoDB" id="1261306at2"/>
<dbReference type="RefSeq" id="WP_053326927.1">
    <property type="nucleotide sequence ID" value="NZ_CP009928.1"/>
</dbReference>
<evidence type="ECO:0000313" key="2">
    <source>
        <dbReference type="EMBL" id="AKK71590.1"/>
    </source>
</evidence>
<accession>A0A0G3LZ02</accession>
<feature type="transmembrane region" description="Helical" evidence="1">
    <location>
        <begin position="144"/>
        <end position="164"/>
    </location>
</feature>
<name>A0A0G3LZ02_CHRGL</name>
<dbReference type="EMBL" id="CP009928">
    <property type="protein sequence ID" value="AKK71590.1"/>
    <property type="molecule type" value="Genomic_DNA"/>
</dbReference>
<dbReference type="PROSITE" id="PS51257">
    <property type="entry name" value="PROKAR_LIPOPROTEIN"/>
    <property type="match status" value="1"/>
</dbReference>
<protein>
    <recommendedName>
        <fullName evidence="4">Lipoprotein</fullName>
    </recommendedName>
</protein>
<keyword evidence="1" id="KW-1133">Transmembrane helix</keyword>
<dbReference type="PATRIC" id="fig|1324352.5.peg.449"/>
<keyword evidence="1" id="KW-0812">Transmembrane</keyword>